<evidence type="ECO:0000313" key="1">
    <source>
        <dbReference type="EMBL" id="MEJ8860070.1"/>
    </source>
</evidence>
<evidence type="ECO:0000313" key="2">
    <source>
        <dbReference type="Proteomes" id="UP001367030"/>
    </source>
</evidence>
<accession>A0ABU8XJM9</accession>
<name>A0ABU8XJM9_9BURK</name>
<dbReference type="Proteomes" id="UP001367030">
    <property type="component" value="Unassembled WGS sequence"/>
</dbReference>
<protein>
    <submittedName>
        <fullName evidence="1">Uncharacterized protein</fullName>
    </submittedName>
</protein>
<sequence length="80" mass="8382">MAALRTAVNPACTDCGLGCMGGFIIAVLGDAPDFNGTVLIAEQAGETGYRWRPAAEHEDAFMRAAGTAELALRRRAMPGQ</sequence>
<gene>
    <name evidence="1" type="ORF">WKW79_36420</name>
</gene>
<dbReference type="RefSeq" id="WP_340340100.1">
    <property type="nucleotide sequence ID" value="NZ_JBBKZS010000057.1"/>
</dbReference>
<organism evidence="1 2">
    <name type="scientific">Variovorax robiniae</name>
    <dbReference type="NCBI Taxonomy" id="1836199"/>
    <lineage>
        <taxon>Bacteria</taxon>
        <taxon>Pseudomonadati</taxon>
        <taxon>Pseudomonadota</taxon>
        <taxon>Betaproteobacteria</taxon>
        <taxon>Burkholderiales</taxon>
        <taxon>Comamonadaceae</taxon>
        <taxon>Variovorax</taxon>
    </lineage>
</organism>
<dbReference type="EMBL" id="JBBKZS010000057">
    <property type="protein sequence ID" value="MEJ8860070.1"/>
    <property type="molecule type" value="Genomic_DNA"/>
</dbReference>
<reference evidence="1 2" key="1">
    <citation type="submission" date="2024-03" db="EMBL/GenBank/DDBJ databases">
        <title>Novel species of the genus Variovorax.</title>
        <authorList>
            <person name="Liu Q."/>
            <person name="Xin Y.-H."/>
        </authorList>
    </citation>
    <scope>NUCLEOTIDE SEQUENCE [LARGE SCALE GENOMIC DNA]</scope>
    <source>
        <strain evidence="1 2">KACC 18901</strain>
    </source>
</reference>
<comment type="caution">
    <text evidence="1">The sequence shown here is derived from an EMBL/GenBank/DDBJ whole genome shotgun (WGS) entry which is preliminary data.</text>
</comment>
<keyword evidence="2" id="KW-1185">Reference proteome</keyword>
<proteinExistence type="predicted"/>